<evidence type="ECO:0000313" key="1">
    <source>
        <dbReference type="EMBL" id="CAA9892760.1"/>
    </source>
</evidence>
<comment type="caution">
    <text evidence="1">The sequence shown here is derived from an EMBL/GenBank/DDBJ whole genome shotgun (WGS) entry which is preliminary data.</text>
</comment>
<protein>
    <submittedName>
        <fullName evidence="1">Uncharacterized protein</fullName>
    </submittedName>
</protein>
<evidence type="ECO:0000313" key="2">
    <source>
        <dbReference type="Proteomes" id="UP000494216"/>
    </source>
</evidence>
<accession>A0A8S0WLP6</accession>
<dbReference type="EMBL" id="CADCXN010000113">
    <property type="protein sequence ID" value="CAA9892760.1"/>
    <property type="molecule type" value="Genomic_DNA"/>
</dbReference>
<sequence length="51" mass="5764">MGHLFHNPSGTVLFLLDEFVLIVEGTNFSNQLMHLLRKTSSSRDWALGSVF</sequence>
<keyword evidence="2" id="KW-1185">Reference proteome</keyword>
<gene>
    <name evidence="1" type="ORF">METHB2_80077</name>
</gene>
<proteinExistence type="predicted"/>
<reference evidence="1 2" key="1">
    <citation type="submission" date="2020-02" db="EMBL/GenBank/DDBJ databases">
        <authorList>
            <person name="Hogendoorn C."/>
        </authorList>
    </citation>
    <scope>NUCLEOTIDE SEQUENCE [LARGE SCALE GENOMIC DNA]</scope>
    <source>
        <strain evidence="1">METHB21</strain>
    </source>
</reference>
<dbReference type="AlphaFoldDB" id="A0A8S0WLP6"/>
<dbReference type="Proteomes" id="UP000494216">
    <property type="component" value="Unassembled WGS sequence"/>
</dbReference>
<organism evidence="1 2">
    <name type="scientific">Candidatus Methylobacter favarea</name>
    <dbReference type="NCBI Taxonomy" id="2707345"/>
    <lineage>
        <taxon>Bacteria</taxon>
        <taxon>Pseudomonadati</taxon>
        <taxon>Pseudomonadota</taxon>
        <taxon>Gammaproteobacteria</taxon>
        <taxon>Methylococcales</taxon>
        <taxon>Methylococcaceae</taxon>
        <taxon>Methylobacter</taxon>
    </lineage>
</organism>
<name>A0A8S0WLP6_9GAMM</name>